<reference evidence="1" key="1">
    <citation type="submission" date="2021-06" db="EMBL/GenBank/DDBJ databases">
        <authorList>
            <person name="Hodson N. C."/>
            <person name="Mongue J. A."/>
            <person name="Jaron S. K."/>
        </authorList>
    </citation>
    <scope>NUCLEOTIDE SEQUENCE</scope>
</reference>
<protein>
    <submittedName>
        <fullName evidence="1">Uncharacterized protein</fullName>
    </submittedName>
</protein>
<proteinExistence type="predicted"/>
<dbReference type="AlphaFoldDB" id="A0A8J2PN10"/>
<dbReference type="Proteomes" id="UP000708208">
    <property type="component" value="Unassembled WGS sequence"/>
</dbReference>
<sequence>ASAAVALDVEAMTTFSAGGASTPPPAPT</sequence>
<name>A0A8J2PN10_9HEXA</name>
<organism evidence="1 2">
    <name type="scientific">Allacma fusca</name>
    <dbReference type="NCBI Taxonomy" id="39272"/>
    <lineage>
        <taxon>Eukaryota</taxon>
        <taxon>Metazoa</taxon>
        <taxon>Ecdysozoa</taxon>
        <taxon>Arthropoda</taxon>
        <taxon>Hexapoda</taxon>
        <taxon>Collembola</taxon>
        <taxon>Symphypleona</taxon>
        <taxon>Sminthuridae</taxon>
        <taxon>Allacma</taxon>
    </lineage>
</organism>
<evidence type="ECO:0000313" key="1">
    <source>
        <dbReference type="EMBL" id="CAG7819329.1"/>
    </source>
</evidence>
<comment type="caution">
    <text evidence="1">The sequence shown here is derived from an EMBL/GenBank/DDBJ whole genome shotgun (WGS) entry which is preliminary data.</text>
</comment>
<dbReference type="EMBL" id="CAJVCH010446892">
    <property type="protein sequence ID" value="CAG7819329.1"/>
    <property type="molecule type" value="Genomic_DNA"/>
</dbReference>
<evidence type="ECO:0000313" key="2">
    <source>
        <dbReference type="Proteomes" id="UP000708208"/>
    </source>
</evidence>
<feature type="non-terminal residue" evidence="1">
    <location>
        <position position="1"/>
    </location>
</feature>
<keyword evidence="2" id="KW-1185">Reference proteome</keyword>
<accession>A0A8J2PN10</accession>
<gene>
    <name evidence="1" type="ORF">AFUS01_LOCUS29787</name>
</gene>